<proteinExistence type="predicted"/>
<feature type="region of interest" description="Disordered" evidence="1">
    <location>
        <begin position="20"/>
        <end position="77"/>
    </location>
</feature>
<reference evidence="2 3" key="1">
    <citation type="journal article" date="2012" name="Genome Biol.">
        <title>Genome and low-iron response of an oceanic diatom adapted to chronic iron limitation.</title>
        <authorList>
            <person name="Lommer M."/>
            <person name="Specht M."/>
            <person name="Roy A.S."/>
            <person name="Kraemer L."/>
            <person name="Andreson R."/>
            <person name="Gutowska M.A."/>
            <person name="Wolf J."/>
            <person name="Bergner S.V."/>
            <person name="Schilhabel M.B."/>
            <person name="Klostermeier U.C."/>
            <person name="Beiko R.G."/>
            <person name="Rosenstiel P."/>
            <person name="Hippler M."/>
            <person name="Laroche J."/>
        </authorList>
    </citation>
    <scope>NUCLEOTIDE SEQUENCE [LARGE SCALE GENOMIC DNA]</scope>
    <source>
        <strain evidence="2 3">CCMP1005</strain>
    </source>
</reference>
<feature type="compositionally biased region" description="Low complexity" evidence="1">
    <location>
        <begin position="311"/>
        <end position="346"/>
    </location>
</feature>
<dbReference type="EMBL" id="AGNL01004612">
    <property type="protein sequence ID" value="EJK73300.1"/>
    <property type="molecule type" value="Genomic_DNA"/>
</dbReference>
<name>K0T6L3_THAOC</name>
<feature type="non-terminal residue" evidence="2">
    <location>
        <position position="365"/>
    </location>
</feature>
<accession>K0T6L3</accession>
<evidence type="ECO:0000313" key="2">
    <source>
        <dbReference type="EMBL" id="EJK73300.1"/>
    </source>
</evidence>
<feature type="compositionally biased region" description="Gly residues" evidence="1">
    <location>
        <begin position="356"/>
        <end position="365"/>
    </location>
</feature>
<dbReference type="AlphaFoldDB" id="K0T6L3"/>
<dbReference type="OrthoDB" id="409725at2759"/>
<dbReference type="PANTHER" id="PTHR43310">
    <property type="entry name" value="SULFATE TRANSPORTER YBAR-RELATED"/>
    <property type="match status" value="1"/>
</dbReference>
<organism evidence="2 3">
    <name type="scientific">Thalassiosira oceanica</name>
    <name type="common">Marine diatom</name>
    <dbReference type="NCBI Taxonomy" id="159749"/>
    <lineage>
        <taxon>Eukaryota</taxon>
        <taxon>Sar</taxon>
        <taxon>Stramenopiles</taxon>
        <taxon>Ochrophyta</taxon>
        <taxon>Bacillariophyta</taxon>
        <taxon>Coscinodiscophyceae</taxon>
        <taxon>Thalassiosirophycidae</taxon>
        <taxon>Thalassiosirales</taxon>
        <taxon>Thalassiosiraceae</taxon>
        <taxon>Thalassiosira</taxon>
    </lineage>
</organism>
<feature type="region of interest" description="Disordered" evidence="1">
    <location>
        <begin position="269"/>
        <end position="365"/>
    </location>
</feature>
<feature type="compositionally biased region" description="Basic residues" evidence="1">
    <location>
        <begin position="300"/>
        <end position="310"/>
    </location>
</feature>
<feature type="compositionally biased region" description="Low complexity" evidence="1">
    <location>
        <begin position="53"/>
        <end position="69"/>
    </location>
</feature>
<gene>
    <name evidence="2" type="ORF">THAOC_05082</name>
</gene>
<dbReference type="eggNOG" id="KOG0236">
    <property type="taxonomic scope" value="Eukaryota"/>
</dbReference>
<dbReference type="Proteomes" id="UP000266841">
    <property type="component" value="Unassembled WGS sequence"/>
</dbReference>
<evidence type="ECO:0008006" key="4">
    <source>
        <dbReference type="Google" id="ProtNLM"/>
    </source>
</evidence>
<comment type="caution">
    <text evidence="2">The sequence shown here is derived from an EMBL/GenBank/DDBJ whole genome shotgun (WGS) entry which is preliminary data.</text>
</comment>
<protein>
    <recommendedName>
        <fullName evidence="4">SLC26A/SulP transporter domain-containing protein</fullName>
    </recommendedName>
</protein>
<dbReference type="InterPro" id="IPR052706">
    <property type="entry name" value="Membrane-Transporter-like"/>
</dbReference>
<evidence type="ECO:0000256" key="1">
    <source>
        <dbReference type="SAM" id="MobiDB-lite"/>
    </source>
</evidence>
<feature type="region of interest" description="Disordered" evidence="1">
    <location>
        <begin position="157"/>
        <end position="180"/>
    </location>
</feature>
<sequence>MVSGRAVTLPDLRLRELAASEERRRLGSSLAGGRRGGSGKHRHRADGDGDAAGGRPRSSSLGGSPLKKGTPLTVNGGVSLRDDLLRRRTPSGLRLLDLEGAIDGDGTEGGDGAIAARDRMRFGTPEDGAEAAWHTETGEEEQGVGLRMSQSCTMAKFGPNGDASPSTVKDDVGSPDEEASTPPGMSVLYALVNASIVLPVLMSFGAIIYRDDFFRPHVSVLMKLTVVSGAVHQLCFSAMSSLPFAVGQVQDAGLIFLSAIAGDIVRRLGGGREGRRGTAPRRRRDTGHGHRGTEPLHGPPRLRPRGRRPARPGVVLPAPPLVRRGGATSPTSASSADRAACRSWRAPTRRARPRGGDGSPADGGR</sequence>
<keyword evidence="3" id="KW-1185">Reference proteome</keyword>
<evidence type="ECO:0000313" key="3">
    <source>
        <dbReference type="Proteomes" id="UP000266841"/>
    </source>
</evidence>
<dbReference type="PANTHER" id="PTHR43310:SF2">
    <property type="entry name" value="SLC26A_SULP TRANSPORTER DOMAIN-CONTAINING PROTEIN"/>
    <property type="match status" value="1"/>
</dbReference>